<sequence>MKTRIGKLRANRQLMEKGAPAHQKETLPELETLPTPDADLPDHEADTADTDTYENTPSAESQDEAESAPNQKRPRTSGAGLPVASNPRSSEVNRLRRDRRSRKGRKRDKSGRVDSGQPAPAQSTPAPTVED</sequence>
<feature type="region of interest" description="Disordered" evidence="1">
    <location>
        <begin position="1"/>
        <end position="131"/>
    </location>
</feature>
<keyword evidence="3" id="KW-1185">Reference proteome</keyword>
<proteinExistence type="predicted"/>
<feature type="compositionally biased region" description="Basic residues" evidence="1">
    <location>
        <begin position="1"/>
        <end position="10"/>
    </location>
</feature>
<dbReference type="Proteomes" id="UP000275078">
    <property type="component" value="Unassembled WGS sequence"/>
</dbReference>
<evidence type="ECO:0000313" key="2">
    <source>
        <dbReference type="EMBL" id="RPA70856.1"/>
    </source>
</evidence>
<feature type="non-terminal residue" evidence="2">
    <location>
        <position position="131"/>
    </location>
</feature>
<evidence type="ECO:0000256" key="1">
    <source>
        <dbReference type="SAM" id="MobiDB-lite"/>
    </source>
</evidence>
<reference evidence="2 3" key="1">
    <citation type="journal article" date="2018" name="Nat. Ecol. Evol.">
        <title>Pezizomycetes genomes reveal the molecular basis of ectomycorrhizal truffle lifestyle.</title>
        <authorList>
            <person name="Murat C."/>
            <person name="Payen T."/>
            <person name="Noel B."/>
            <person name="Kuo A."/>
            <person name="Morin E."/>
            <person name="Chen J."/>
            <person name="Kohler A."/>
            <person name="Krizsan K."/>
            <person name="Balestrini R."/>
            <person name="Da Silva C."/>
            <person name="Montanini B."/>
            <person name="Hainaut M."/>
            <person name="Levati E."/>
            <person name="Barry K.W."/>
            <person name="Belfiori B."/>
            <person name="Cichocki N."/>
            <person name="Clum A."/>
            <person name="Dockter R.B."/>
            <person name="Fauchery L."/>
            <person name="Guy J."/>
            <person name="Iotti M."/>
            <person name="Le Tacon F."/>
            <person name="Lindquist E.A."/>
            <person name="Lipzen A."/>
            <person name="Malagnac F."/>
            <person name="Mello A."/>
            <person name="Molinier V."/>
            <person name="Miyauchi S."/>
            <person name="Poulain J."/>
            <person name="Riccioni C."/>
            <person name="Rubini A."/>
            <person name="Sitrit Y."/>
            <person name="Splivallo R."/>
            <person name="Traeger S."/>
            <person name="Wang M."/>
            <person name="Zifcakova L."/>
            <person name="Wipf D."/>
            <person name="Zambonelli A."/>
            <person name="Paolocci F."/>
            <person name="Nowrousian M."/>
            <person name="Ottonello S."/>
            <person name="Baldrian P."/>
            <person name="Spatafora J.W."/>
            <person name="Henrissat B."/>
            <person name="Nagy L.G."/>
            <person name="Aury J.M."/>
            <person name="Wincker P."/>
            <person name="Grigoriev I.V."/>
            <person name="Bonfante P."/>
            <person name="Martin F.M."/>
        </authorList>
    </citation>
    <scope>NUCLEOTIDE SEQUENCE [LARGE SCALE GENOMIC DNA]</scope>
    <source>
        <strain evidence="2 3">RN42</strain>
    </source>
</reference>
<evidence type="ECO:0000313" key="3">
    <source>
        <dbReference type="Proteomes" id="UP000275078"/>
    </source>
</evidence>
<feature type="compositionally biased region" description="Low complexity" evidence="1">
    <location>
        <begin position="117"/>
        <end position="131"/>
    </location>
</feature>
<gene>
    <name evidence="2" type="ORF">BJ508DRAFT_336706</name>
</gene>
<dbReference type="EMBL" id="ML120032">
    <property type="protein sequence ID" value="RPA70856.1"/>
    <property type="molecule type" value="Genomic_DNA"/>
</dbReference>
<feature type="compositionally biased region" description="Basic residues" evidence="1">
    <location>
        <begin position="96"/>
        <end position="109"/>
    </location>
</feature>
<protein>
    <submittedName>
        <fullName evidence="2">Uncharacterized protein</fullName>
    </submittedName>
</protein>
<name>A0A3N4HBT7_ASCIM</name>
<organism evidence="2 3">
    <name type="scientific">Ascobolus immersus RN42</name>
    <dbReference type="NCBI Taxonomy" id="1160509"/>
    <lineage>
        <taxon>Eukaryota</taxon>
        <taxon>Fungi</taxon>
        <taxon>Dikarya</taxon>
        <taxon>Ascomycota</taxon>
        <taxon>Pezizomycotina</taxon>
        <taxon>Pezizomycetes</taxon>
        <taxon>Pezizales</taxon>
        <taxon>Ascobolaceae</taxon>
        <taxon>Ascobolus</taxon>
    </lineage>
</organism>
<dbReference type="AlphaFoldDB" id="A0A3N4HBT7"/>
<accession>A0A3N4HBT7</accession>